<dbReference type="Gene3D" id="1.50.10.20">
    <property type="match status" value="1"/>
</dbReference>
<comment type="caution">
    <text evidence="2">The sequence shown here is derived from an EMBL/GenBank/DDBJ whole genome shotgun (WGS) entry which is preliminary data.</text>
</comment>
<evidence type="ECO:0000256" key="1">
    <source>
        <dbReference type="SAM" id="MobiDB-lite"/>
    </source>
</evidence>
<dbReference type="AlphaFoldDB" id="A0A8J7MDJ2"/>
<dbReference type="SUPFAM" id="SSF48239">
    <property type="entry name" value="Terpenoid cyclases/Protein prenyltransferases"/>
    <property type="match status" value="1"/>
</dbReference>
<name>A0A8J7MDJ2_9BACT</name>
<evidence type="ECO:0000313" key="3">
    <source>
        <dbReference type="Proteomes" id="UP000624703"/>
    </source>
</evidence>
<feature type="region of interest" description="Disordered" evidence="1">
    <location>
        <begin position="1"/>
        <end position="43"/>
    </location>
</feature>
<feature type="compositionally biased region" description="Polar residues" evidence="1">
    <location>
        <begin position="1"/>
        <end position="19"/>
    </location>
</feature>
<reference evidence="2" key="1">
    <citation type="submission" date="2021-01" db="EMBL/GenBank/DDBJ databases">
        <title>Modified the classification status of verrucomicrobia.</title>
        <authorList>
            <person name="Feng X."/>
        </authorList>
    </citation>
    <scope>NUCLEOTIDE SEQUENCE</scope>
    <source>
        <strain evidence="2">_KCTC 22039</strain>
    </source>
</reference>
<dbReference type="EMBL" id="JAENIM010000039">
    <property type="protein sequence ID" value="MBK1791256.1"/>
    <property type="molecule type" value="Genomic_DNA"/>
</dbReference>
<dbReference type="CDD" id="cd00688">
    <property type="entry name" value="ISOPREN_C2_like"/>
    <property type="match status" value="1"/>
</dbReference>
<dbReference type="Proteomes" id="UP000624703">
    <property type="component" value="Unassembled WGS sequence"/>
</dbReference>
<accession>A0A8J7MDJ2</accession>
<dbReference type="InterPro" id="IPR008930">
    <property type="entry name" value="Terpenoid_cyclase/PrenylTrfase"/>
</dbReference>
<evidence type="ECO:0000313" key="2">
    <source>
        <dbReference type="EMBL" id="MBK1791256.1"/>
    </source>
</evidence>
<keyword evidence="3" id="KW-1185">Reference proteome</keyword>
<sequence>MTKETPQIVSYQSPASDTNDIPPRKLNRQINTKPSSPSSSMAKVIAANTSSPIAVPVPDVIVAEPTVDFGNGDDFGDGWGDGDGGGMGGGFQSIPTAMKKRCSPQDRMQRLKSNGGNEACETAVVKGLDWLQSTQNSDGSWGDSNKQAMTGFAILAFLGHCETPLSPKYGQTVTDAITYLIDFSTKHNGKFSTNLNGIPWCYEQAVCTYAIAESYTFCSSLNLDFPNLKEVTRSAGDWIMEHQHNSGGWDYRYDTSGKRGGDNSINYWHIQALKACKHTGLWKDNDFKRVIPKALEYIESSQGSDGAVGYQKKPEKSPGLTGGAVLAFQMWGKGSSSVARSGAKWIRTNTKFDYNTSSANLYDHYYNAQAMINRGGADWAFYNDLFRDQVLSGQNPDGSWKIPGGGESISHGSQFTGGSSSSQVYRTCLNIFMLEVYYRFLPGTGGK</sequence>
<protein>
    <submittedName>
        <fullName evidence="2">Terpene cyclase/mutase family protein</fullName>
    </submittedName>
</protein>
<proteinExistence type="predicted"/>
<dbReference type="RefSeq" id="WP_200311268.1">
    <property type="nucleotide sequence ID" value="NZ_JAENIM010000039.1"/>
</dbReference>
<organism evidence="2 3">
    <name type="scientific">Persicirhabdus sediminis</name>
    <dbReference type="NCBI Taxonomy" id="454144"/>
    <lineage>
        <taxon>Bacteria</taxon>
        <taxon>Pseudomonadati</taxon>
        <taxon>Verrucomicrobiota</taxon>
        <taxon>Verrucomicrobiia</taxon>
        <taxon>Verrucomicrobiales</taxon>
        <taxon>Verrucomicrobiaceae</taxon>
        <taxon>Persicirhabdus</taxon>
    </lineage>
</organism>
<gene>
    <name evidence="2" type="ORF">JIN82_08835</name>
</gene>
<feature type="compositionally biased region" description="Polar residues" evidence="1">
    <location>
        <begin position="28"/>
        <end position="43"/>
    </location>
</feature>